<protein>
    <submittedName>
        <fullName evidence="1">Uncharacterized protein</fullName>
    </submittedName>
</protein>
<reference evidence="1" key="1">
    <citation type="journal article" date="2020" name="mSystems">
        <title>Genome- and Community-Level Interaction Insights into Carbon Utilization and Element Cycling Functions of Hydrothermarchaeota in Hydrothermal Sediment.</title>
        <authorList>
            <person name="Zhou Z."/>
            <person name="Liu Y."/>
            <person name="Xu W."/>
            <person name="Pan J."/>
            <person name="Luo Z.H."/>
            <person name="Li M."/>
        </authorList>
    </citation>
    <scope>NUCLEOTIDE SEQUENCE [LARGE SCALE GENOMIC DNA]</scope>
    <source>
        <strain evidence="1">HyVt-233</strain>
    </source>
</reference>
<evidence type="ECO:0000313" key="1">
    <source>
        <dbReference type="EMBL" id="HDD44191.1"/>
    </source>
</evidence>
<proteinExistence type="predicted"/>
<accession>A0A7C0Y9D0</accession>
<dbReference type="Proteomes" id="UP000886289">
    <property type="component" value="Unassembled WGS sequence"/>
</dbReference>
<name>A0A7C0Y9D0_DESA2</name>
<organism evidence="1">
    <name type="scientific">Desulfofervidus auxilii</name>
    <dbReference type="NCBI Taxonomy" id="1621989"/>
    <lineage>
        <taxon>Bacteria</taxon>
        <taxon>Pseudomonadati</taxon>
        <taxon>Thermodesulfobacteriota</taxon>
        <taxon>Candidatus Desulfofervidia</taxon>
        <taxon>Candidatus Desulfofervidales</taxon>
        <taxon>Candidatus Desulfofervidaceae</taxon>
        <taxon>Candidatus Desulfofervidus</taxon>
    </lineage>
</organism>
<sequence>MIKDKVFWETTITIFKFKDPDNEIAFFLKKGGKIEDALEKWSSNFIGKEVIKGNVALAEGIHNVIDLMIGKDTGTAWGTGAYVGIGDSSAAEATTQTGLLGTNTVYLSLDSGYPTRDGEEAVWRATADGTTANFHWWEYTVATGAGNAYCNLNRKVEDKGTKASGETWTLELRVKVS</sequence>
<dbReference type="AlphaFoldDB" id="A0A7C0Y9D0"/>
<dbReference type="EMBL" id="DRBS01000193">
    <property type="protein sequence ID" value="HDD44191.1"/>
    <property type="molecule type" value="Genomic_DNA"/>
</dbReference>
<gene>
    <name evidence="1" type="ORF">ENG63_04950</name>
</gene>
<comment type="caution">
    <text evidence="1">The sequence shown here is derived from an EMBL/GenBank/DDBJ whole genome shotgun (WGS) entry which is preliminary data.</text>
</comment>